<dbReference type="InParanoid" id="A0A078AZI1"/>
<name>A0A078AZI1_STYLE</name>
<dbReference type="AlphaFoldDB" id="A0A078AZI1"/>
<keyword evidence="1" id="KW-0175">Coiled coil</keyword>
<accession>A0A078AZI1</accession>
<proteinExistence type="predicted"/>
<feature type="coiled-coil region" evidence="1">
    <location>
        <begin position="538"/>
        <end position="582"/>
    </location>
</feature>
<sequence>MYQAKFPITGLDKQLLPPEEQLKAEVGGIYYKLVISRNDTSFAIHNSEKFLISNIPVGGEDFVEMKVYDPFLTIEKDYKIMQLEFSILNPNYLLLLTDQNQLFILNMLSEQIIEQIIDIEQFLVSSRYKFGYKANKPQIIQFAQALSHTSLGFQPFTITFMTQVGKIYQMSPIMPQEIITTADALSDLVAFTNQKTEDLNTAGLPTTDLEQFMAAMSEGYNSSFINNQNDRLISLTKEHVQSCFPVLQGPLEIVNEEQTIDQVKYIGLKVTNELPFALTRISDRSVEVLISFFQPIIQMYENQSKDPSLKNQKNGLSLVKIGDLQISNYQALKISKLKQNPINNLESFLQANASLYRLDLNMLERLNDRFVQEEQIQPKDLQRGIMQSKMIDSISTNPGHYQCLGNLQVFYGINEKTKKDLIFAFDSDYCIDEAEIFQGLQSKLKQVEEVILTDKKKHKIQPIPIQIQAKFPEIKLSNQNLATQQDVERVLSNINEYLVKTYIPQFDGIEDDLNEKLDHLNKLKHYYIVQARKAADMQAELETKKSKANDGLQQIQKNNNFVNQLQTQVAQGKEAMDQIKTRFDYSLQRDQIVASFLKDAKNFDPEELKKFVLEKKIEMDRLKASIDNMLTQLNIKK</sequence>
<dbReference type="Proteomes" id="UP000039865">
    <property type="component" value="Unassembled WGS sequence"/>
</dbReference>
<keyword evidence="3" id="KW-1185">Reference proteome</keyword>
<reference evidence="2 3" key="1">
    <citation type="submission" date="2014-06" db="EMBL/GenBank/DDBJ databases">
        <authorList>
            <person name="Swart Estienne"/>
        </authorList>
    </citation>
    <scope>NUCLEOTIDE SEQUENCE [LARGE SCALE GENOMIC DNA]</scope>
    <source>
        <strain evidence="2 3">130c</strain>
    </source>
</reference>
<evidence type="ECO:0000313" key="2">
    <source>
        <dbReference type="EMBL" id="CDW87845.1"/>
    </source>
</evidence>
<dbReference type="EMBL" id="CCKQ01015985">
    <property type="protein sequence ID" value="CDW87845.1"/>
    <property type="molecule type" value="Genomic_DNA"/>
</dbReference>
<evidence type="ECO:0000313" key="3">
    <source>
        <dbReference type="Proteomes" id="UP000039865"/>
    </source>
</evidence>
<gene>
    <name evidence="2" type="primary">Contig10522.g11236</name>
    <name evidence="2" type="ORF">STYLEM_16958</name>
</gene>
<protein>
    <submittedName>
        <fullName evidence="2">Uncharacterized protein</fullName>
    </submittedName>
</protein>
<organism evidence="2 3">
    <name type="scientific">Stylonychia lemnae</name>
    <name type="common">Ciliate</name>
    <dbReference type="NCBI Taxonomy" id="5949"/>
    <lineage>
        <taxon>Eukaryota</taxon>
        <taxon>Sar</taxon>
        <taxon>Alveolata</taxon>
        <taxon>Ciliophora</taxon>
        <taxon>Intramacronucleata</taxon>
        <taxon>Spirotrichea</taxon>
        <taxon>Stichotrichia</taxon>
        <taxon>Sporadotrichida</taxon>
        <taxon>Oxytrichidae</taxon>
        <taxon>Stylonychinae</taxon>
        <taxon>Stylonychia</taxon>
    </lineage>
</organism>
<evidence type="ECO:0000256" key="1">
    <source>
        <dbReference type="SAM" id="Coils"/>
    </source>
</evidence>